<comment type="caution">
    <text evidence="1">The sequence shown here is derived from an EMBL/GenBank/DDBJ whole genome shotgun (WGS) entry which is preliminary data.</text>
</comment>
<proteinExistence type="predicted"/>
<evidence type="ECO:0000313" key="2">
    <source>
        <dbReference type="Proteomes" id="UP001230268"/>
    </source>
</evidence>
<reference evidence="1" key="1">
    <citation type="submission" date="2023-08" db="EMBL/GenBank/DDBJ databases">
        <title>Draft sequence of the Babesia gibsoni genome.</title>
        <authorList>
            <person name="Yamagishi J.Y."/>
            <person name="Xuan X.X."/>
        </authorList>
    </citation>
    <scope>NUCLEOTIDE SEQUENCE</scope>
    <source>
        <strain evidence="1">Azabu</strain>
    </source>
</reference>
<organism evidence="1 2">
    <name type="scientific">Babesia gibsoni</name>
    <dbReference type="NCBI Taxonomy" id="33632"/>
    <lineage>
        <taxon>Eukaryota</taxon>
        <taxon>Sar</taxon>
        <taxon>Alveolata</taxon>
        <taxon>Apicomplexa</taxon>
        <taxon>Aconoidasida</taxon>
        <taxon>Piroplasmida</taxon>
        <taxon>Babesiidae</taxon>
        <taxon>Babesia</taxon>
    </lineage>
</organism>
<evidence type="ECO:0000313" key="1">
    <source>
        <dbReference type="EMBL" id="KAK1445188.1"/>
    </source>
</evidence>
<accession>A0AAD8PH47</accession>
<dbReference type="EMBL" id="JAVEPI010000001">
    <property type="protein sequence ID" value="KAK1445188.1"/>
    <property type="molecule type" value="Genomic_DNA"/>
</dbReference>
<name>A0AAD8PH47_BABGI</name>
<gene>
    <name evidence="1" type="ORF">BgAZ_110940</name>
</gene>
<dbReference type="Proteomes" id="UP001230268">
    <property type="component" value="Unassembled WGS sequence"/>
</dbReference>
<keyword evidence="2" id="KW-1185">Reference proteome</keyword>
<dbReference type="AlphaFoldDB" id="A0AAD8PH47"/>
<sequence>MEDSMSFNILSTEFDPSVLLNESENVPLDPENDLFYRELLSKVKDENLRTSLEDIRNNKTSLGTISHAVYLLPWKKQPIWYCEDKRDEQNGSSGANTENNNELKTYLKDYIKHAKGEGELTRELLRLRLTGYSNVRNMTYKYLREAYEANVEIIVRLRPSVGVKPVRYQGTIVLFDRESNMLLSNARVYPGDTILPFIYIR</sequence>
<protein>
    <submittedName>
        <fullName evidence="1">Uncharacterized protein</fullName>
    </submittedName>
</protein>